<evidence type="ECO:0000313" key="4">
    <source>
        <dbReference type="Proteomes" id="UP000590460"/>
    </source>
</evidence>
<feature type="compositionally biased region" description="Polar residues" evidence="2">
    <location>
        <begin position="481"/>
        <end position="501"/>
    </location>
</feature>
<proteinExistence type="predicted"/>
<dbReference type="RefSeq" id="WP_168676874.1">
    <property type="nucleotide sequence ID" value="NZ_BPKV01000007.1"/>
</dbReference>
<feature type="coiled-coil region" evidence="1">
    <location>
        <begin position="118"/>
        <end position="145"/>
    </location>
</feature>
<evidence type="ECO:0000256" key="2">
    <source>
        <dbReference type="SAM" id="MobiDB-lite"/>
    </source>
</evidence>
<dbReference type="Gene3D" id="1.20.5.340">
    <property type="match status" value="1"/>
</dbReference>
<evidence type="ECO:0000313" key="3">
    <source>
        <dbReference type="EMBL" id="NKZ18584.1"/>
    </source>
</evidence>
<keyword evidence="1" id="KW-0175">Coiled coil</keyword>
<dbReference type="Proteomes" id="UP000590460">
    <property type="component" value="Unassembled WGS sequence"/>
</dbReference>
<sequence>MTYNKNTWEPHDLITSDKLNNIEDGVSNVLERITYGTGGAQQNTEPIHTPIYINAGDSFPPTPIAGDYVFVKDGDDFTIYEYVGVTWVKQIDPNLKARLTDVLTQANTDAKSLVDKNASDVKAVLDDVKDKQAQLETEQAELDTKAQGYANQALADAKADTQATAQKTAQDAQTALNNAETTLQQEISQKVSQSDYDEKTGDLSLKVSAAQQTADRAVTTIGDYKQANDGRVSAAESKTDQNAHDITTKVSQTDYDQKTGELSGEISSVRQTAGEINQSVSKVQTQVNGLSVGGRNLYLNSKVLADSYGGAGTITVEPFDSTTNMWHVVSPQGQGLAGVYLWDYAAGKIPDNSDWAYSADVKGTGTSSNFGIEAGSHNPVVGTVGSDWSRISQTGRIDSGTRKTPIMYFDTNLGPVDVYIKLPKLETGNLPTAWTPAPEDTDNKISTVSQKVDSITSSVSDPTTGLSTRVQTAEGNISTVQSNVSDLQSKQTQTANGLTTEISDRQTGDSNTLQQGKDFTTNSINSYDSGIQSQFLQTSNAILANLGSTNLFPNSEFEKDYGYRQKDGNTSLSLDRKDNVDGRYNGTVQVISTSNSYQGYWARNIPVYGGQKYSMSVLVHYTNGGLSNGWAGLDIWFVDKDGNRISAGDGGNRDNTTGQVSSPWWVKLYAEGITAPTNAAYVQVSLIVNDAGAGQTAVFTQPMVTATEKLQQYAVNNDITDQLALFKDNWSLGIRDNTGALASGISGDPSAMALVSPKVIIDSPQTQITGKLSANQIDVAELSAVSAKLGDVTSGSITNPVNIAKTGNSNAVIVGNTFIDSDGVTMNADIMVGGAKVYTENVTINPDTGLGFKWLDSSGNIVRNATVNELGVIVGTGSGITKTTITEAGTKLQSVDGNVTNVDVNGVTASTWRTYTQTFSDTNMNMPIQFTRQGHVVTASVNFVTYGATPSSDQAAMSGAKLAVGWRPQSRVELMLNANTSGNNPMLVTISIFPDGTVQKTAPNIDHQTRMLGSTTYQTFMTLPDSGHANIVSDAQGYLVP</sequence>
<comment type="caution">
    <text evidence="3">The sequence shown here is derived from an EMBL/GenBank/DDBJ whole genome shotgun (WGS) entry which is preliminary data.</text>
</comment>
<protein>
    <recommendedName>
        <fullName evidence="5">Gp58-like domain-containing protein</fullName>
    </recommendedName>
</protein>
<dbReference type="AlphaFoldDB" id="A0A846ZER1"/>
<name>A0A846ZER1_9LACO</name>
<accession>A0A846ZER1</accession>
<feature type="region of interest" description="Disordered" evidence="2">
    <location>
        <begin position="481"/>
        <end position="516"/>
    </location>
</feature>
<dbReference type="EMBL" id="JAAXPO010000005">
    <property type="protein sequence ID" value="NKZ18584.1"/>
    <property type="molecule type" value="Genomic_DNA"/>
</dbReference>
<evidence type="ECO:0008006" key="5">
    <source>
        <dbReference type="Google" id="ProtNLM"/>
    </source>
</evidence>
<reference evidence="3 4" key="1">
    <citation type="submission" date="2020-04" db="EMBL/GenBank/DDBJ databases">
        <title>MicrobeNet Type strains.</title>
        <authorList>
            <person name="Nicholson A.C."/>
        </authorList>
    </citation>
    <scope>NUCLEOTIDE SEQUENCE [LARGE SCALE GENOMIC DNA]</scope>
    <source>
        <strain evidence="3 4">CCUG 54536</strain>
    </source>
</reference>
<evidence type="ECO:0000256" key="1">
    <source>
        <dbReference type="SAM" id="Coils"/>
    </source>
</evidence>
<gene>
    <name evidence="3" type="ORF">HF966_05275</name>
</gene>
<organism evidence="3 4">
    <name type="scientific">Leuconostoc holzapfelii</name>
    <dbReference type="NCBI Taxonomy" id="434464"/>
    <lineage>
        <taxon>Bacteria</taxon>
        <taxon>Bacillati</taxon>
        <taxon>Bacillota</taxon>
        <taxon>Bacilli</taxon>
        <taxon>Lactobacillales</taxon>
        <taxon>Lactobacillaceae</taxon>
        <taxon>Leuconostoc</taxon>
    </lineage>
</organism>